<dbReference type="InterPro" id="IPR001119">
    <property type="entry name" value="SLH_dom"/>
</dbReference>
<feature type="active site" description="Charge relay system" evidence="8">
    <location>
        <position position="227"/>
    </location>
</feature>
<comment type="caution">
    <text evidence="13">The sequence shown here is derived from an EMBL/GenBank/DDBJ whole genome shotgun (WGS) entry which is preliminary data.</text>
</comment>
<keyword evidence="2" id="KW-0134">Cell wall</keyword>
<evidence type="ECO:0000256" key="4">
    <source>
        <dbReference type="ARBA" id="ARBA00022670"/>
    </source>
</evidence>
<dbReference type="PROSITE" id="PS51892">
    <property type="entry name" value="SUBTILASE"/>
    <property type="match status" value="1"/>
</dbReference>
<evidence type="ECO:0000256" key="7">
    <source>
        <dbReference type="ARBA" id="ARBA00022825"/>
    </source>
</evidence>
<dbReference type="InterPro" id="IPR010259">
    <property type="entry name" value="S8pro/Inhibitor_I9"/>
</dbReference>
<feature type="chain" id="PRO_5046836353" evidence="11">
    <location>
        <begin position="31"/>
        <end position="1512"/>
    </location>
</feature>
<evidence type="ECO:0000313" key="13">
    <source>
        <dbReference type="EMBL" id="NOU83938.1"/>
    </source>
</evidence>
<dbReference type="PANTHER" id="PTHR43806">
    <property type="entry name" value="PEPTIDASE S8"/>
    <property type="match status" value="1"/>
</dbReference>
<feature type="signal peptide" evidence="11">
    <location>
        <begin position="1"/>
        <end position="30"/>
    </location>
</feature>
<dbReference type="PROSITE" id="PS00138">
    <property type="entry name" value="SUBTILASE_SER"/>
    <property type="match status" value="1"/>
</dbReference>
<evidence type="ECO:0000259" key="12">
    <source>
        <dbReference type="PROSITE" id="PS51272"/>
    </source>
</evidence>
<evidence type="ECO:0000256" key="6">
    <source>
        <dbReference type="ARBA" id="ARBA00022801"/>
    </source>
</evidence>
<dbReference type="Pfam" id="PF00395">
    <property type="entry name" value="SLH"/>
    <property type="match status" value="2"/>
</dbReference>
<dbReference type="InterPro" id="IPR015500">
    <property type="entry name" value="Peptidase_S8_subtilisin-rel"/>
</dbReference>
<dbReference type="PROSITE" id="PS00136">
    <property type="entry name" value="SUBTILASE_ASP"/>
    <property type="match status" value="1"/>
</dbReference>
<evidence type="ECO:0000256" key="5">
    <source>
        <dbReference type="ARBA" id="ARBA00022729"/>
    </source>
</evidence>
<dbReference type="InterPro" id="IPR003137">
    <property type="entry name" value="PA_domain"/>
</dbReference>
<dbReference type="PROSITE" id="PS51272">
    <property type="entry name" value="SLH"/>
    <property type="match status" value="2"/>
</dbReference>
<keyword evidence="7 8" id="KW-0720">Serine protease</keyword>
<dbReference type="InterPro" id="IPR034213">
    <property type="entry name" value="S8_Vpr-like"/>
</dbReference>
<comment type="similarity">
    <text evidence="1 8 9">Belongs to the peptidase S8 family.</text>
</comment>
<name>A0ABX1YS70_9BACL</name>
<dbReference type="SUPFAM" id="SSF52743">
    <property type="entry name" value="Subtilisin-like"/>
    <property type="match status" value="1"/>
</dbReference>
<dbReference type="CDD" id="cd02133">
    <property type="entry name" value="PA_C5a_like"/>
    <property type="match status" value="1"/>
</dbReference>
<protein>
    <submittedName>
        <fullName evidence="13">S8 family serine peptidase</fullName>
    </submittedName>
</protein>
<dbReference type="SUPFAM" id="SSF54897">
    <property type="entry name" value="Protease propeptides/inhibitors"/>
    <property type="match status" value="1"/>
</dbReference>
<feature type="active site" description="Charge relay system" evidence="8">
    <location>
        <position position="565"/>
    </location>
</feature>
<dbReference type="InterPro" id="IPR023827">
    <property type="entry name" value="Peptidase_S8_Asp-AS"/>
</dbReference>
<organism evidence="13 14">
    <name type="scientific">Paenibacillus phytohabitans</name>
    <dbReference type="NCBI Taxonomy" id="2654978"/>
    <lineage>
        <taxon>Bacteria</taxon>
        <taxon>Bacillati</taxon>
        <taxon>Bacillota</taxon>
        <taxon>Bacilli</taxon>
        <taxon>Bacillales</taxon>
        <taxon>Paenibacillaceae</taxon>
        <taxon>Paenibacillus</taxon>
    </lineage>
</organism>
<feature type="region of interest" description="Disordered" evidence="10">
    <location>
        <begin position="1139"/>
        <end position="1177"/>
    </location>
</feature>
<dbReference type="SUPFAM" id="SSF52025">
    <property type="entry name" value="PA domain"/>
    <property type="match status" value="1"/>
</dbReference>
<evidence type="ECO:0000256" key="3">
    <source>
        <dbReference type="ARBA" id="ARBA00022525"/>
    </source>
</evidence>
<dbReference type="InterPro" id="IPR023828">
    <property type="entry name" value="Peptidase_S8_Ser-AS"/>
</dbReference>
<keyword evidence="14" id="KW-1185">Reference proteome</keyword>
<sequence length="1512" mass="158512">MFKRSIRKFGIATASFSLAVSILLPSASFASSTSFLPAAPDLKNHISLLNSRLGNTPDSLKSSIQNYTSALTSKPQNYAGNITTSAPVTFIVQLQNDPVKVAENQGAKSKAPALQRNILRTEHNSFAAAAAALGATTGHEYTEVFNGYSVTLPGNQVDKLLTLPGVKAVFPNQKVQALETATDASTLTETIKDAGAAEKVGNGDIFGSDELNEDGITGEGIQVAVIDTGIDRTHPYLEKIYKGGYDVVDGDDDPSETAPDSDYAPINGNPYETAHGSHVSGIIKSVAPDVELYVYRVLGPYGSGTTDDVIDGIERAVADGADVINLSLGSDVNQQYSPDAIAVDNAAAAGVTVVLAAGNAGPEAETVGTPGGAHRTISVAASTTPAEITFIKVGVTQTVYGIQASEEGLPGEANGLEVVYAGLGLTVDDYKNADVEGKIAIVDRGTNTFVNKSANARAAGAVGLLIANNRAGDLNAATDATGVPTYGITQDEGKAIKAELAEGRNTLSFEVGPDKDNLIAGFSSRGPALPDFTIKPDVTAPGVGVNSSVPDWESSTGYTKLNGTSMASPHVAGAAALLLSASIPDNGEEPSLTPDQVKILLANNATTLSDRNNKYYSVYEQGAGLIDLPKALSATAIARVPEVLDTKRPETEIPKVNYDTSSLSFGLVTSPSTVTKTVYVDSLTGEPDTFNIDVEWRTSSHEGIEFANLETSVEADDYFQVPLTVDAEALSGKYEGVLTLTSGTETLTLPFSVVVGAQYKPDTITNFEVGAENFEFISPNGDGLLESTYLTFSVNETVENLALEVVSLDGSTTVVGDVYATGQKFYPGLYEEPEWTGIVDVQGESYVLPDGIYSITPVLDGGTTRFDDLSAIVIIDREAPEVSGATITEHARTNEQEPRSATISGVIAYDLMFELIDEQTDPNELLAVSAAYEEPDGTVKEADGYIDSNGYFEIEVPLTEGLNQFYLYAYDYASNGWLDYAQLLRYNTNQTVATVSPTASSATVELGTSITIDAGFSVTENVYGIYGATFNLLYSNSLAQPNIKSSVQLATYQETHFPGVPLPEYTNLIHLEDGRDVQQYGVHVTDGAYDGIGTGSLGQFTFTPTKAGTYTFELSDIKLWSDNYSATIPAGSSTVSVVVKEPSSSSSNPSPSPTTPTAASGTTATSGQLTVTADPAGGKPTASLAVSDSILDAALKSAVNNNVVLSITDVDFSKYGQVSIVLTSAQADKLKSSASALSLNGKGFSLTIPAGTLPDFITASGLTVTLGLHEEADTAPLSGSTGSIDIGSSSLTLKNGWTTSKPVFVQLALNPDGLKDVRKTGAYKESAENSWSYLQPGTIPADGLLQFSITGDGTYTAAARNTSFSDIGTHWAKDAVEVLAAHGIVAGKGTTASFKPADSLNQAELLTLFDRLLGKGDTWTTHIKESGSRDVLTREEAAVILAEALGADVTSSALTFKDAGYISANAKNAIAYAVSKGYLQGVGNNTFNPKGTLTRAQAAVILERVLEDLRKQ</sequence>
<dbReference type="Pfam" id="PF02225">
    <property type="entry name" value="PA"/>
    <property type="match status" value="1"/>
</dbReference>
<feature type="domain" description="SLH" evidence="12">
    <location>
        <begin position="1453"/>
        <end position="1512"/>
    </location>
</feature>
<dbReference type="EMBL" id="WHOB01000097">
    <property type="protein sequence ID" value="NOU83938.1"/>
    <property type="molecule type" value="Genomic_DNA"/>
</dbReference>
<accession>A0ABX1YS70</accession>
<dbReference type="RefSeq" id="WP_171720966.1">
    <property type="nucleotide sequence ID" value="NZ_WHOB01000097.1"/>
</dbReference>
<dbReference type="Pfam" id="PF05922">
    <property type="entry name" value="Inhibitor_I9"/>
    <property type="match status" value="1"/>
</dbReference>
<evidence type="ECO:0000256" key="8">
    <source>
        <dbReference type="PROSITE-ProRule" id="PRU01240"/>
    </source>
</evidence>
<reference evidence="13 14" key="1">
    <citation type="submission" date="2019-10" db="EMBL/GenBank/DDBJ databases">
        <title>Description of Paenibacillus terricola sp. nov.</title>
        <authorList>
            <person name="Carlier A."/>
            <person name="Qi S."/>
        </authorList>
    </citation>
    <scope>NUCLEOTIDE SEQUENCE [LARGE SCALE GENOMIC DNA]</scope>
    <source>
        <strain evidence="13 14">LMG 31459</strain>
    </source>
</reference>
<dbReference type="InterPro" id="IPR036852">
    <property type="entry name" value="Peptidase_S8/S53_dom_sf"/>
</dbReference>
<dbReference type="InterPro" id="IPR046450">
    <property type="entry name" value="PA_dom_sf"/>
</dbReference>
<evidence type="ECO:0000256" key="2">
    <source>
        <dbReference type="ARBA" id="ARBA00022512"/>
    </source>
</evidence>
<dbReference type="InterPro" id="IPR050131">
    <property type="entry name" value="Peptidase_S8_subtilisin-like"/>
</dbReference>
<dbReference type="CDD" id="cd07474">
    <property type="entry name" value="Peptidases_S8_subtilisin_Vpr-like"/>
    <property type="match status" value="1"/>
</dbReference>
<evidence type="ECO:0000256" key="1">
    <source>
        <dbReference type="ARBA" id="ARBA00011073"/>
    </source>
</evidence>
<feature type="region of interest" description="Disordered" evidence="10">
    <location>
        <begin position="248"/>
        <end position="271"/>
    </location>
</feature>
<keyword evidence="4 8" id="KW-0645">Protease</keyword>
<proteinExistence type="inferred from homology"/>
<evidence type="ECO:0000256" key="10">
    <source>
        <dbReference type="SAM" id="MobiDB-lite"/>
    </source>
</evidence>
<dbReference type="Gene3D" id="3.50.30.30">
    <property type="match status" value="1"/>
</dbReference>
<dbReference type="Proteomes" id="UP000596857">
    <property type="component" value="Unassembled WGS sequence"/>
</dbReference>
<feature type="domain" description="SLH" evidence="12">
    <location>
        <begin position="1359"/>
        <end position="1423"/>
    </location>
</feature>
<evidence type="ECO:0000256" key="11">
    <source>
        <dbReference type="SAM" id="SignalP"/>
    </source>
</evidence>
<dbReference type="Gene3D" id="3.40.50.200">
    <property type="entry name" value="Peptidase S8/S53 domain"/>
    <property type="match status" value="1"/>
</dbReference>
<keyword evidence="6 8" id="KW-0378">Hydrolase</keyword>
<feature type="compositionally biased region" description="Low complexity" evidence="10">
    <location>
        <begin position="1139"/>
        <end position="1166"/>
    </location>
</feature>
<keyword evidence="5 11" id="KW-0732">Signal</keyword>
<gene>
    <name evidence="13" type="ORF">GC101_34345</name>
</gene>
<feature type="active site" description="Charge relay system" evidence="8">
    <location>
        <position position="275"/>
    </location>
</feature>
<evidence type="ECO:0000256" key="9">
    <source>
        <dbReference type="RuleBase" id="RU003355"/>
    </source>
</evidence>
<dbReference type="Pfam" id="PF00082">
    <property type="entry name" value="Peptidase_S8"/>
    <property type="match status" value="1"/>
</dbReference>
<dbReference type="InterPro" id="IPR000209">
    <property type="entry name" value="Peptidase_S8/S53_dom"/>
</dbReference>
<keyword evidence="3" id="KW-0964">Secreted</keyword>
<dbReference type="PRINTS" id="PR00723">
    <property type="entry name" value="SUBTILISIN"/>
</dbReference>
<dbReference type="PANTHER" id="PTHR43806:SF65">
    <property type="entry name" value="SERINE PROTEASE APRX"/>
    <property type="match status" value="1"/>
</dbReference>
<evidence type="ECO:0000313" key="14">
    <source>
        <dbReference type="Proteomes" id="UP000596857"/>
    </source>
</evidence>
<dbReference type="Gene3D" id="3.30.70.80">
    <property type="entry name" value="Peptidase S8 propeptide/proteinase inhibitor I9"/>
    <property type="match status" value="1"/>
</dbReference>
<dbReference type="InterPro" id="IPR037045">
    <property type="entry name" value="S8pro/Inhibitor_I9_sf"/>
</dbReference>